<accession>A0A9W9NDP1</accession>
<evidence type="ECO:0000313" key="3">
    <source>
        <dbReference type="Proteomes" id="UP001150904"/>
    </source>
</evidence>
<comment type="caution">
    <text evidence="2">The sequence shown here is derived from an EMBL/GenBank/DDBJ whole genome shotgun (WGS) entry which is preliminary data.</text>
</comment>
<proteinExistence type="predicted"/>
<organism evidence="2 3">
    <name type="scientific">Penicillium cinerascens</name>
    <dbReference type="NCBI Taxonomy" id="70096"/>
    <lineage>
        <taxon>Eukaryota</taxon>
        <taxon>Fungi</taxon>
        <taxon>Dikarya</taxon>
        <taxon>Ascomycota</taxon>
        <taxon>Pezizomycotina</taxon>
        <taxon>Eurotiomycetes</taxon>
        <taxon>Eurotiomycetidae</taxon>
        <taxon>Eurotiales</taxon>
        <taxon>Aspergillaceae</taxon>
        <taxon>Penicillium</taxon>
    </lineage>
</organism>
<dbReference type="Proteomes" id="UP001150904">
    <property type="component" value="Unassembled WGS sequence"/>
</dbReference>
<dbReference type="OrthoDB" id="3555317at2759"/>
<protein>
    <submittedName>
        <fullName evidence="2">Uncharacterized protein</fullName>
    </submittedName>
</protein>
<name>A0A9W9NDP1_9EURO</name>
<reference evidence="2" key="1">
    <citation type="submission" date="2022-12" db="EMBL/GenBank/DDBJ databases">
        <authorList>
            <person name="Petersen C."/>
        </authorList>
    </citation>
    <scope>NUCLEOTIDE SEQUENCE</scope>
    <source>
        <strain evidence="2">IBT 15544</strain>
    </source>
</reference>
<evidence type="ECO:0000313" key="2">
    <source>
        <dbReference type="EMBL" id="KAJ5217919.1"/>
    </source>
</evidence>
<sequence length="304" mass="33851">MNIAALRDRIAELEIALEGISNNICSFGDEVAKAEGLAPWPHLADHLQKTVQSCLPYARQRGDSQANSSPTRRNEGTSVTSLREDQSGNANQAKFHSTQESPHSPTHLGKYLDYMLDGVVLIERSTFVEYLRIACLCYGYMILDSPSIPLNALERPFRLLFPLLTRDTIATFFYARLHATLNNQRPVDCHEIPFFQIGGAGSHYPEIPMSRNEDADNRQTGKTHLVPGPLSAFSPEVQEELSGDWFDIQDLEGYLRAKDITISMEPLPEAPWAVNAVEFTAAENISFYPEAATPQCAAAEIFSY</sequence>
<reference evidence="2" key="2">
    <citation type="journal article" date="2023" name="IMA Fungus">
        <title>Comparative genomic study of the Penicillium genus elucidates a diverse pangenome and 15 lateral gene transfer events.</title>
        <authorList>
            <person name="Petersen C."/>
            <person name="Sorensen T."/>
            <person name="Nielsen M.R."/>
            <person name="Sondergaard T.E."/>
            <person name="Sorensen J.L."/>
            <person name="Fitzpatrick D.A."/>
            <person name="Frisvad J.C."/>
            <person name="Nielsen K.L."/>
        </authorList>
    </citation>
    <scope>NUCLEOTIDE SEQUENCE</scope>
    <source>
        <strain evidence="2">IBT 15544</strain>
    </source>
</reference>
<feature type="region of interest" description="Disordered" evidence="1">
    <location>
        <begin position="59"/>
        <end position="105"/>
    </location>
</feature>
<dbReference type="GeneID" id="83174381"/>
<feature type="compositionally biased region" description="Polar residues" evidence="1">
    <location>
        <begin position="63"/>
        <end position="104"/>
    </location>
</feature>
<gene>
    <name evidence="2" type="ORF">N7498_000018</name>
</gene>
<dbReference type="RefSeq" id="XP_058312492.1">
    <property type="nucleotide sequence ID" value="XM_058447081.1"/>
</dbReference>
<dbReference type="EMBL" id="JAPQKR010000004">
    <property type="protein sequence ID" value="KAJ5217919.1"/>
    <property type="molecule type" value="Genomic_DNA"/>
</dbReference>
<dbReference type="AlphaFoldDB" id="A0A9W9NDP1"/>
<keyword evidence="3" id="KW-1185">Reference proteome</keyword>
<dbReference type="PANTHER" id="PTHR40618">
    <property type="entry name" value="B-ZIP TRANSCRIPTION FACTOR (EUROFUNG)-RELATED"/>
    <property type="match status" value="1"/>
</dbReference>
<dbReference type="PANTHER" id="PTHR40618:SF1">
    <property type="entry name" value="B-ZIP TRANSCRIPTION FACTOR (EUROFUNG)"/>
    <property type="match status" value="1"/>
</dbReference>
<evidence type="ECO:0000256" key="1">
    <source>
        <dbReference type="SAM" id="MobiDB-lite"/>
    </source>
</evidence>